<feature type="transmembrane region" description="Helical" evidence="7">
    <location>
        <begin position="270"/>
        <end position="285"/>
    </location>
</feature>
<feature type="transmembrane region" description="Helical" evidence="7">
    <location>
        <begin position="157"/>
        <end position="180"/>
    </location>
</feature>
<feature type="transmembrane region" description="Helical" evidence="7">
    <location>
        <begin position="384"/>
        <end position="410"/>
    </location>
</feature>
<dbReference type="PANTHER" id="PTHR33362">
    <property type="entry name" value="SIALIC ACID TRAP TRANSPORTER PERMEASE PROTEIN SIAT-RELATED"/>
    <property type="match status" value="1"/>
</dbReference>
<dbReference type="GO" id="GO:0005886">
    <property type="term" value="C:plasma membrane"/>
    <property type="evidence" value="ECO:0007669"/>
    <property type="project" value="UniProtKB-SubCell"/>
</dbReference>
<keyword evidence="2" id="KW-1003">Cell membrane</keyword>
<dbReference type="NCBIfam" id="TIGR00786">
    <property type="entry name" value="dctM"/>
    <property type="match status" value="1"/>
</dbReference>
<evidence type="ECO:0000313" key="10">
    <source>
        <dbReference type="Proteomes" id="UP001298753"/>
    </source>
</evidence>
<dbReference type="RefSeq" id="WP_227600322.1">
    <property type="nucleotide sequence ID" value="NZ_JAJEPX010000008.1"/>
</dbReference>
<keyword evidence="3" id="KW-0997">Cell inner membrane</keyword>
<feature type="transmembrane region" description="Helical" evidence="7">
    <location>
        <begin position="12"/>
        <end position="35"/>
    </location>
</feature>
<keyword evidence="4 7" id="KW-0812">Transmembrane</keyword>
<name>A0AAW4W002_9FIRM</name>
<evidence type="ECO:0000256" key="6">
    <source>
        <dbReference type="ARBA" id="ARBA00023136"/>
    </source>
</evidence>
<feature type="transmembrane region" description="Helical" evidence="7">
    <location>
        <begin position="76"/>
        <end position="94"/>
    </location>
</feature>
<dbReference type="GO" id="GO:0022857">
    <property type="term" value="F:transmembrane transporter activity"/>
    <property type="evidence" value="ECO:0007669"/>
    <property type="project" value="TreeGrafter"/>
</dbReference>
<feature type="transmembrane region" description="Helical" evidence="7">
    <location>
        <begin position="243"/>
        <end position="264"/>
    </location>
</feature>
<dbReference type="AlphaFoldDB" id="A0AAW4W002"/>
<evidence type="ECO:0000256" key="1">
    <source>
        <dbReference type="ARBA" id="ARBA00004429"/>
    </source>
</evidence>
<accession>A0AAW4W002</accession>
<dbReference type="InterPro" id="IPR004681">
    <property type="entry name" value="TRAP_DctM"/>
</dbReference>
<evidence type="ECO:0000256" key="2">
    <source>
        <dbReference type="ARBA" id="ARBA00022475"/>
    </source>
</evidence>
<comment type="subcellular location">
    <subcellularLocation>
        <location evidence="1">Cell inner membrane</location>
        <topology evidence="1">Multi-pass membrane protein</topology>
    </subcellularLocation>
</comment>
<keyword evidence="10" id="KW-1185">Reference proteome</keyword>
<keyword evidence="5 7" id="KW-1133">Transmembrane helix</keyword>
<feature type="transmembrane region" description="Helical" evidence="7">
    <location>
        <begin position="344"/>
        <end position="372"/>
    </location>
</feature>
<dbReference type="InterPro" id="IPR010656">
    <property type="entry name" value="DctM"/>
</dbReference>
<gene>
    <name evidence="9" type="ORF">LKD22_04240</name>
</gene>
<sequence length="457" mass="48858">MMEMLTNLVTQSGVSATQLSAILLGVLFLIMIIGLATGQELAFVLGGAGVIIGYLAWGGPGITIAMTKVYDQMQSYSMVAIPMFVLMANFLTHSKVADGLFLSIRYLLGPLKGGLGLAVIVVSTVFAATTGIVGASVVTMGMLSVPVLLKCGYKPSLACGMVCAGGSLGILIPPSIMLVSMGSYANVSVGKIFFAAIVPGLVLSLFYMIYVFVICHIHPDYGPAMTTEELAAMPLSERITGSLINLIPPVILIVGVLGSIFTGWATPTEAAGVGALFSLILAIFYKQFSWKMLYDSLIDTAKTSAMVFIILFGASAFTGIFMSLDGDQLIATWISSVGIGKWGAFAIMMAIVFFMGMFLDWLGIVMIVFPIFLPIMDMFGFDRLWIVAVTAVMLQTCFMTPPFGFALFYIKGIVPPSVKIQEIYRGVIPFILIIIAVVILVTVFPQVVYFLPNLVAS</sequence>
<dbReference type="Pfam" id="PF06808">
    <property type="entry name" value="DctM"/>
    <property type="match status" value="1"/>
</dbReference>
<dbReference type="EMBL" id="JAJEPX010000008">
    <property type="protein sequence ID" value="MCC2176343.1"/>
    <property type="molecule type" value="Genomic_DNA"/>
</dbReference>
<reference evidence="9 10" key="1">
    <citation type="submission" date="2021-10" db="EMBL/GenBank/DDBJ databases">
        <title>Anaerobic single-cell dispensing facilitates the cultivation of human gut bacteria.</title>
        <authorList>
            <person name="Afrizal A."/>
        </authorList>
    </citation>
    <scope>NUCLEOTIDE SEQUENCE [LARGE SCALE GENOMIC DNA]</scope>
    <source>
        <strain evidence="9 10">CLA-AA-H270</strain>
    </source>
</reference>
<protein>
    <submittedName>
        <fullName evidence="9">TRAP transporter large permease subunit</fullName>
    </submittedName>
</protein>
<dbReference type="PIRSF" id="PIRSF006066">
    <property type="entry name" value="HI0050"/>
    <property type="match status" value="1"/>
</dbReference>
<evidence type="ECO:0000259" key="8">
    <source>
        <dbReference type="Pfam" id="PF06808"/>
    </source>
</evidence>
<organism evidence="9 10">
    <name type="scientific">Agathobaculum butyriciproducens</name>
    <dbReference type="NCBI Taxonomy" id="1628085"/>
    <lineage>
        <taxon>Bacteria</taxon>
        <taxon>Bacillati</taxon>
        <taxon>Bacillota</taxon>
        <taxon>Clostridia</taxon>
        <taxon>Eubacteriales</taxon>
        <taxon>Butyricicoccaceae</taxon>
        <taxon>Agathobaculum</taxon>
    </lineage>
</organism>
<feature type="transmembrane region" description="Helical" evidence="7">
    <location>
        <begin position="192"/>
        <end position="215"/>
    </location>
</feature>
<proteinExistence type="predicted"/>
<keyword evidence="6 7" id="KW-0472">Membrane</keyword>
<feature type="domain" description="TRAP C4-dicarboxylate transport system permease DctM subunit" evidence="8">
    <location>
        <begin position="28"/>
        <end position="446"/>
    </location>
</feature>
<comment type="caution">
    <text evidence="9">The sequence shown here is derived from an EMBL/GenBank/DDBJ whole genome shotgun (WGS) entry which is preliminary data.</text>
</comment>
<dbReference type="Proteomes" id="UP001298753">
    <property type="component" value="Unassembled WGS sequence"/>
</dbReference>
<evidence type="ECO:0000256" key="4">
    <source>
        <dbReference type="ARBA" id="ARBA00022692"/>
    </source>
</evidence>
<evidence type="ECO:0000256" key="7">
    <source>
        <dbReference type="SAM" id="Phobius"/>
    </source>
</evidence>
<feature type="transmembrane region" description="Helical" evidence="7">
    <location>
        <begin position="305"/>
        <end position="324"/>
    </location>
</feature>
<dbReference type="PANTHER" id="PTHR33362:SF7">
    <property type="entry name" value="SLL1103 PROTEIN"/>
    <property type="match status" value="1"/>
</dbReference>
<feature type="transmembrane region" description="Helical" evidence="7">
    <location>
        <begin position="114"/>
        <end position="145"/>
    </location>
</feature>
<feature type="transmembrane region" description="Helical" evidence="7">
    <location>
        <begin position="41"/>
        <end position="64"/>
    </location>
</feature>
<feature type="transmembrane region" description="Helical" evidence="7">
    <location>
        <begin position="430"/>
        <end position="451"/>
    </location>
</feature>
<evidence type="ECO:0000256" key="5">
    <source>
        <dbReference type="ARBA" id="ARBA00022989"/>
    </source>
</evidence>
<evidence type="ECO:0000313" key="9">
    <source>
        <dbReference type="EMBL" id="MCC2176343.1"/>
    </source>
</evidence>
<evidence type="ECO:0000256" key="3">
    <source>
        <dbReference type="ARBA" id="ARBA00022519"/>
    </source>
</evidence>
<dbReference type="GeneID" id="98660416"/>